<comment type="caution">
    <text evidence="2">The sequence shown here is derived from an EMBL/GenBank/DDBJ whole genome shotgun (WGS) entry which is preliminary data.</text>
</comment>
<protein>
    <submittedName>
        <fullName evidence="2">Uncharacterized protein</fullName>
    </submittedName>
</protein>
<sequence>MEHRSGDNGEIDDIVVEEHLDDATKSELLEESGNNEKEGGCDEEMDTGAENSSGVEFEQPESIRSKEVAQTPETPQRRLLDFVFGQLPPTSLIKIEPLFPKPPHPQRRPPTKQPLFVTEAGEASEERSQEAATDAQKQDKKEDILKKRFFRIGGMLVLPVPVDAPLFTDEK</sequence>
<feature type="region of interest" description="Disordered" evidence="1">
    <location>
        <begin position="1"/>
        <end position="77"/>
    </location>
</feature>
<evidence type="ECO:0000313" key="3">
    <source>
        <dbReference type="Proteomes" id="UP001142489"/>
    </source>
</evidence>
<reference evidence="2" key="1">
    <citation type="journal article" date="2023" name="DNA Res.">
        <title>Chromosome-level genome assembly of Phrynocephalus forsythii using third-generation DNA sequencing and Hi-C analysis.</title>
        <authorList>
            <person name="Qi Y."/>
            <person name="Zhao W."/>
            <person name="Zhao Y."/>
            <person name="Niu C."/>
            <person name="Cao S."/>
            <person name="Zhang Y."/>
        </authorList>
    </citation>
    <scope>NUCLEOTIDE SEQUENCE</scope>
    <source>
        <tissue evidence="2">Muscle</tissue>
    </source>
</reference>
<feature type="region of interest" description="Disordered" evidence="1">
    <location>
        <begin position="94"/>
        <end position="140"/>
    </location>
</feature>
<proteinExistence type="predicted"/>
<evidence type="ECO:0000313" key="2">
    <source>
        <dbReference type="EMBL" id="KAJ7310298.1"/>
    </source>
</evidence>
<name>A0A9Q1ATL4_9SAUR</name>
<dbReference type="Proteomes" id="UP001142489">
    <property type="component" value="Unassembled WGS sequence"/>
</dbReference>
<feature type="compositionally biased region" description="Basic and acidic residues" evidence="1">
    <location>
        <begin position="16"/>
        <end position="40"/>
    </location>
</feature>
<gene>
    <name evidence="2" type="ORF">JRQ81_007201</name>
</gene>
<dbReference type="AlphaFoldDB" id="A0A9Q1ATL4"/>
<accession>A0A9Q1ATL4</accession>
<organism evidence="2 3">
    <name type="scientific">Phrynocephalus forsythii</name>
    <dbReference type="NCBI Taxonomy" id="171643"/>
    <lineage>
        <taxon>Eukaryota</taxon>
        <taxon>Metazoa</taxon>
        <taxon>Chordata</taxon>
        <taxon>Craniata</taxon>
        <taxon>Vertebrata</taxon>
        <taxon>Euteleostomi</taxon>
        <taxon>Lepidosauria</taxon>
        <taxon>Squamata</taxon>
        <taxon>Bifurcata</taxon>
        <taxon>Unidentata</taxon>
        <taxon>Episquamata</taxon>
        <taxon>Toxicofera</taxon>
        <taxon>Iguania</taxon>
        <taxon>Acrodonta</taxon>
        <taxon>Agamidae</taxon>
        <taxon>Agaminae</taxon>
        <taxon>Phrynocephalus</taxon>
    </lineage>
</organism>
<keyword evidence="3" id="KW-1185">Reference proteome</keyword>
<evidence type="ECO:0000256" key="1">
    <source>
        <dbReference type="SAM" id="MobiDB-lite"/>
    </source>
</evidence>
<dbReference type="EMBL" id="JAPFRF010000015">
    <property type="protein sequence ID" value="KAJ7310298.1"/>
    <property type="molecule type" value="Genomic_DNA"/>
</dbReference>